<dbReference type="NCBIfam" id="TIGR04056">
    <property type="entry name" value="OMP_RagA_SusC"/>
    <property type="match status" value="1"/>
</dbReference>
<keyword evidence="4 7" id="KW-0812">Transmembrane</keyword>
<dbReference type="EMBL" id="FWYB01000003">
    <property type="protein sequence ID" value="SMC79321.1"/>
    <property type="molecule type" value="Genomic_DNA"/>
</dbReference>
<dbReference type="STRING" id="475255.SAMN04488101_10369"/>
<dbReference type="Proteomes" id="UP000192678">
    <property type="component" value="Unassembled WGS sequence"/>
</dbReference>
<evidence type="ECO:0000256" key="4">
    <source>
        <dbReference type="ARBA" id="ARBA00022692"/>
    </source>
</evidence>
<evidence type="ECO:0000256" key="3">
    <source>
        <dbReference type="ARBA" id="ARBA00022452"/>
    </source>
</evidence>
<evidence type="ECO:0000256" key="7">
    <source>
        <dbReference type="PROSITE-ProRule" id="PRU01360"/>
    </source>
</evidence>
<keyword evidence="11" id="KW-1185">Reference proteome</keyword>
<feature type="signal peptide" evidence="8">
    <location>
        <begin position="1"/>
        <end position="25"/>
    </location>
</feature>
<reference evidence="10 11" key="1">
    <citation type="submission" date="2017-04" db="EMBL/GenBank/DDBJ databases">
        <authorList>
            <person name="Afonso C.L."/>
            <person name="Miller P.J."/>
            <person name="Scott M.A."/>
            <person name="Spackman E."/>
            <person name="Goraichik I."/>
            <person name="Dimitrov K.M."/>
            <person name="Suarez D.L."/>
            <person name="Swayne D.E."/>
        </authorList>
    </citation>
    <scope>NUCLEOTIDE SEQUENCE [LARGE SCALE GENOMIC DNA]</scope>
    <source>
        <strain evidence="10 11">DSM 19625</strain>
    </source>
</reference>
<comment type="similarity">
    <text evidence="7">Belongs to the TonB-dependent receptor family.</text>
</comment>
<evidence type="ECO:0000256" key="6">
    <source>
        <dbReference type="ARBA" id="ARBA00023237"/>
    </source>
</evidence>
<dbReference type="InterPro" id="IPR039426">
    <property type="entry name" value="TonB-dep_rcpt-like"/>
</dbReference>
<evidence type="ECO:0000256" key="8">
    <source>
        <dbReference type="SAM" id="SignalP"/>
    </source>
</evidence>
<keyword evidence="2 7" id="KW-0813">Transport</keyword>
<dbReference type="SUPFAM" id="SSF49464">
    <property type="entry name" value="Carboxypeptidase regulatory domain-like"/>
    <property type="match status" value="1"/>
</dbReference>
<organism evidence="10 11">
    <name type="scientific">Pedobacter nyackensis</name>
    <dbReference type="NCBI Taxonomy" id="475255"/>
    <lineage>
        <taxon>Bacteria</taxon>
        <taxon>Pseudomonadati</taxon>
        <taxon>Bacteroidota</taxon>
        <taxon>Sphingobacteriia</taxon>
        <taxon>Sphingobacteriales</taxon>
        <taxon>Sphingobacteriaceae</taxon>
        <taxon>Pedobacter</taxon>
    </lineage>
</organism>
<evidence type="ECO:0000256" key="5">
    <source>
        <dbReference type="ARBA" id="ARBA00023136"/>
    </source>
</evidence>
<dbReference type="Gene3D" id="2.170.130.10">
    <property type="entry name" value="TonB-dependent receptor, plug domain"/>
    <property type="match status" value="1"/>
</dbReference>
<dbReference type="Pfam" id="PF13715">
    <property type="entry name" value="CarbopepD_reg_2"/>
    <property type="match status" value="1"/>
</dbReference>
<dbReference type="NCBIfam" id="TIGR04057">
    <property type="entry name" value="SusC_RagA_signa"/>
    <property type="match status" value="1"/>
</dbReference>
<dbReference type="SUPFAM" id="SSF56935">
    <property type="entry name" value="Porins"/>
    <property type="match status" value="1"/>
</dbReference>
<evidence type="ECO:0000259" key="9">
    <source>
        <dbReference type="Pfam" id="PF07715"/>
    </source>
</evidence>
<dbReference type="Gene3D" id="2.40.170.20">
    <property type="entry name" value="TonB-dependent receptor, beta-barrel domain"/>
    <property type="match status" value="1"/>
</dbReference>
<keyword evidence="5 7" id="KW-0472">Membrane</keyword>
<sequence length="1077" mass="119124">MMNKKNMLWLIGIFLLFAYSSYAQKPVTITGTVTGNGSETLPGVGVKLKGSTTASTTDVNGKYVIQVPDGKGTLVFSYIGYDTKEQAVNGNTVWNVNLLSNVNALDELVVIGYGEQSRTTLTTAVSKISAQEFKNAPGTNPLMQLQGKVAGLSLQMSNGQPGATPQIFIRGGSSTSPEGDTPLIIVDGIVGTSRNIVDLNPDDIESMQVLKDAASTAIYGARAANGIIIVKTKSGRQGATQINFKVSSGVDVQASQYDFASARDYVYTSRKNIMNYNKNNPDFFLTGGRYGMSTGNPRDSKNTLEFLDTYIQNYGQEYVSSLIANEGWETMTDPVTNKKLIFKETNYQDVFFQNALKMQYDLNLSGGNEKATYYFGASHSDQKGIVLGTGYKNYNALFNGTYKLSNKWSLNANVAYSISDNDSPTSYFNSLSRSVLMPFTYRLNYESGLPAPGEGIASFRNRNHEVYYKENNNDIKVYRTTLSLGAKWDILPGLSFAPTAFLNTSEGIENRFEAFNEIVGTRPVSANHNFFKKIQLDGVLTYDKNLTPDHHINAIVGTSYTNDYTYSMSGSGNSAPTDYIPTLNATVATTQRVSTTKVTDVVDSYFTRLTYDFRKKYLFSGSLRYDGSSRFADQHKRGFFAGASAGWNAHMEDFWQPLQPLVSTFKLRSSWGQTGNDALTIGDSQGAYATGYNYMGQVGILNTVLANGNLVWETTSSFDVGADMGLFNNKLTLVLDYYNKTTSDRLFAKPLTATTGFTSITSNYGSIRNQGFELELAFNPVKNQNFSWNTAFNFSFNRGTALELPQNGEYKNRIGGNYVFDPATQTYMKVGGVAENEPYGQRWAYKSLGVYATDADAANAPYDQETGGRQKFGGDAIWADLDNNGRIDNNDMIFMGLIRPDKTGGMVNTFNYKGLSMRVVLDYAFGHVIDNNFRAKTNGSARNNNMMLKDALGPDAWKEQGDVATIPRYTVQSDVDYNFRNHLRFSNSIGNDADGSNNSLYYSKGDYLAFREVSFAYFFKPKFLGKTFIKGIELTAGIYNIGYLTKYDGLSPEIFTGRDEGKYPRPRQYSFSLNMSL</sequence>
<dbReference type="InterPro" id="IPR012910">
    <property type="entry name" value="Plug_dom"/>
</dbReference>
<evidence type="ECO:0000256" key="1">
    <source>
        <dbReference type="ARBA" id="ARBA00004571"/>
    </source>
</evidence>
<evidence type="ECO:0000256" key="2">
    <source>
        <dbReference type="ARBA" id="ARBA00022448"/>
    </source>
</evidence>
<name>A0A1W2C2K2_9SPHI</name>
<feature type="chain" id="PRO_5012438851" evidence="8">
    <location>
        <begin position="26"/>
        <end position="1077"/>
    </location>
</feature>
<dbReference type="InterPro" id="IPR008969">
    <property type="entry name" value="CarboxyPept-like_regulatory"/>
</dbReference>
<dbReference type="InterPro" id="IPR018247">
    <property type="entry name" value="EF_Hand_1_Ca_BS"/>
</dbReference>
<evidence type="ECO:0000313" key="11">
    <source>
        <dbReference type="Proteomes" id="UP000192678"/>
    </source>
</evidence>
<dbReference type="AlphaFoldDB" id="A0A1W2C2K2"/>
<keyword evidence="6 7" id="KW-0998">Cell outer membrane</keyword>
<evidence type="ECO:0000313" key="10">
    <source>
        <dbReference type="EMBL" id="SMC79321.1"/>
    </source>
</evidence>
<protein>
    <submittedName>
        <fullName evidence="10">TonB-linked outer membrane protein, SusC/RagA family</fullName>
    </submittedName>
</protein>
<dbReference type="GO" id="GO:0009279">
    <property type="term" value="C:cell outer membrane"/>
    <property type="evidence" value="ECO:0007669"/>
    <property type="project" value="UniProtKB-SubCell"/>
</dbReference>
<dbReference type="InterPro" id="IPR037066">
    <property type="entry name" value="Plug_dom_sf"/>
</dbReference>
<dbReference type="InterPro" id="IPR036942">
    <property type="entry name" value="Beta-barrel_TonB_sf"/>
</dbReference>
<keyword evidence="3 7" id="KW-1134">Transmembrane beta strand</keyword>
<dbReference type="PROSITE" id="PS00018">
    <property type="entry name" value="EF_HAND_1"/>
    <property type="match status" value="1"/>
</dbReference>
<comment type="subcellular location">
    <subcellularLocation>
        <location evidence="1 7">Cell outer membrane</location>
        <topology evidence="1 7">Multi-pass membrane protein</topology>
    </subcellularLocation>
</comment>
<dbReference type="InterPro" id="IPR023997">
    <property type="entry name" value="TonB-dep_OMP_SusC/RagA_CS"/>
</dbReference>
<dbReference type="RefSeq" id="WP_144009437.1">
    <property type="nucleotide sequence ID" value="NZ_FWYB01000003.1"/>
</dbReference>
<gene>
    <name evidence="10" type="ORF">SAMN04488101_10369</name>
</gene>
<dbReference type="PROSITE" id="PS52016">
    <property type="entry name" value="TONB_DEPENDENT_REC_3"/>
    <property type="match status" value="1"/>
</dbReference>
<dbReference type="OrthoDB" id="9768177at2"/>
<dbReference type="Pfam" id="PF07715">
    <property type="entry name" value="Plug"/>
    <property type="match status" value="1"/>
</dbReference>
<dbReference type="InterPro" id="IPR023996">
    <property type="entry name" value="TonB-dep_OMP_SusC/RagA"/>
</dbReference>
<dbReference type="Gene3D" id="2.60.40.1120">
    <property type="entry name" value="Carboxypeptidase-like, regulatory domain"/>
    <property type="match status" value="1"/>
</dbReference>
<accession>A0A1W2C2K2</accession>
<keyword evidence="8" id="KW-0732">Signal</keyword>
<feature type="domain" description="TonB-dependent receptor plug" evidence="9">
    <location>
        <begin position="120"/>
        <end position="227"/>
    </location>
</feature>
<proteinExistence type="inferred from homology"/>